<evidence type="ECO:0000256" key="12">
    <source>
        <dbReference type="SAM" id="MobiDB-lite"/>
    </source>
</evidence>
<dbReference type="Pfam" id="PF12169">
    <property type="entry name" value="DNA_pol3_gamma3"/>
    <property type="match status" value="1"/>
</dbReference>
<evidence type="ECO:0000256" key="6">
    <source>
        <dbReference type="ARBA" id="ARBA00022723"/>
    </source>
</evidence>
<dbReference type="GO" id="GO:0009360">
    <property type="term" value="C:DNA polymerase III complex"/>
    <property type="evidence" value="ECO:0007669"/>
    <property type="project" value="InterPro"/>
</dbReference>
<dbReference type="SUPFAM" id="SSF48019">
    <property type="entry name" value="post-AAA+ oligomerization domain-like"/>
    <property type="match status" value="1"/>
</dbReference>
<evidence type="ECO:0000313" key="14">
    <source>
        <dbReference type="EMBL" id="SFD72290.1"/>
    </source>
</evidence>
<dbReference type="Gene3D" id="1.10.8.60">
    <property type="match status" value="1"/>
</dbReference>
<dbReference type="InterPro" id="IPR012763">
    <property type="entry name" value="DNA_pol_III_sug/sutau_N"/>
</dbReference>
<dbReference type="InterPro" id="IPR050238">
    <property type="entry name" value="DNA_Rep/Repair_Clamp_Loader"/>
</dbReference>
<dbReference type="InterPro" id="IPR045085">
    <property type="entry name" value="HLD_clamp_pol_III_gamma_tau"/>
</dbReference>
<evidence type="ECO:0000313" key="15">
    <source>
        <dbReference type="Proteomes" id="UP000199474"/>
    </source>
</evidence>
<dbReference type="AlphaFoldDB" id="A0A1I1UW89"/>
<dbReference type="InterPro" id="IPR008921">
    <property type="entry name" value="DNA_pol3_clamp-load_cplx_C"/>
</dbReference>
<dbReference type="EC" id="2.7.7.7" evidence="2"/>
<dbReference type="SUPFAM" id="SSF52540">
    <property type="entry name" value="P-loop containing nucleoside triphosphate hydrolases"/>
    <property type="match status" value="1"/>
</dbReference>
<dbReference type="PRINTS" id="PR00300">
    <property type="entry name" value="CLPPROTEASEA"/>
</dbReference>
<dbReference type="EMBL" id="FOMR01000003">
    <property type="protein sequence ID" value="SFD72290.1"/>
    <property type="molecule type" value="Genomic_DNA"/>
</dbReference>
<dbReference type="NCBIfam" id="NF004046">
    <property type="entry name" value="PRK05563.1"/>
    <property type="match status" value="1"/>
</dbReference>
<dbReference type="CDD" id="cd00009">
    <property type="entry name" value="AAA"/>
    <property type="match status" value="1"/>
</dbReference>
<feature type="region of interest" description="Disordered" evidence="12">
    <location>
        <begin position="448"/>
        <end position="470"/>
    </location>
</feature>
<keyword evidence="15" id="KW-1185">Reference proteome</keyword>
<dbReference type="CDD" id="cd18137">
    <property type="entry name" value="HLD_clamp_pol_III_gamma_tau"/>
    <property type="match status" value="1"/>
</dbReference>
<proteinExistence type="inferred from homology"/>
<keyword evidence="9" id="KW-0067">ATP-binding</keyword>
<keyword evidence="8" id="KW-0862">Zinc</keyword>
<dbReference type="Pfam" id="PF22608">
    <property type="entry name" value="DNAX_ATPase_lid"/>
    <property type="match status" value="1"/>
</dbReference>
<evidence type="ECO:0000256" key="9">
    <source>
        <dbReference type="ARBA" id="ARBA00022840"/>
    </source>
</evidence>
<dbReference type="STRING" id="640948.SAMN05216238_103296"/>
<keyword evidence="5" id="KW-0235">DNA replication</keyword>
<dbReference type="GO" id="GO:0003677">
    <property type="term" value="F:DNA binding"/>
    <property type="evidence" value="ECO:0007669"/>
    <property type="project" value="InterPro"/>
</dbReference>
<feature type="domain" description="AAA+ ATPase" evidence="13">
    <location>
        <begin position="91"/>
        <end position="233"/>
    </location>
</feature>
<evidence type="ECO:0000256" key="10">
    <source>
        <dbReference type="ARBA" id="ARBA00022932"/>
    </source>
</evidence>
<dbReference type="Gene3D" id="3.40.50.300">
    <property type="entry name" value="P-loop containing nucleotide triphosphate hydrolases"/>
    <property type="match status" value="1"/>
</dbReference>
<dbReference type="SMART" id="SM00382">
    <property type="entry name" value="AAA"/>
    <property type="match status" value="1"/>
</dbReference>
<evidence type="ECO:0000256" key="11">
    <source>
        <dbReference type="ARBA" id="ARBA00049244"/>
    </source>
</evidence>
<evidence type="ECO:0000256" key="8">
    <source>
        <dbReference type="ARBA" id="ARBA00022833"/>
    </source>
</evidence>
<sequence length="618" mass="69423">MNKGLVAQCSEPLCLFAILFTFTPDIEYNLDRIIMRVQKDHFLFKQLHKGETFIMTYQALYRVWRPKTFEDVVGQAHITKTLQNAIVQEKFSHAYIFSGPRGTGKTSAAKIFAKTINCEHAPVKEACNECASCRGIQDGSINDIIEMDAASNTSVEDIREIREKVKYAASTVPYKVYIIDEVHMISTSAFNALLKTLEEPPQHVVFILATTEPHKIPLTVASRCQRFDFKPISNKSIVERMRTVIEAEQIAVSDEALETVALAAEGGMRDALSILDQAISYSDEQVELEDVLAVTGGVAQGILTDVVQAMHGQDVQKALSLLDELIQNGKDPARFVYDLIYFLRDLLLYKSAPALDDILERAMVDEPFKQLAETVSEDWIQGAITHLNQCQQEIKWTTSPKVFIEIAILTITRKNTQQEETQNAADSEAVTRLVGRLEQLEKELTALKESPAAARQPAAPAEPKRAKSRTAKNSYNIPYDKIRSVLDTAERPMLKEVQSQWASFLTKLKSTSAPAHATIQDSKPAAASEDALVVQFKYEIHCSLFLDNRETVESVLTSVSGRNWTIIPIPAKDWQELRNEYINKQDHSEQQESGQKEDPLVEEARKLVGDELLEIHEE</sequence>
<dbReference type="GO" id="GO:0006261">
    <property type="term" value="P:DNA-templated DNA replication"/>
    <property type="evidence" value="ECO:0007669"/>
    <property type="project" value="TreeGrafter"/>
</dbReference>
<dbReference type="FunFam" id="3.40.50.300:FF:000014">
    <property type="entry name" value="DNA polymerase III subunit gamma/tau"/>
    <property type="match status" value="1"/>
</dbReference>
<dbReference type="PANTHER" id="PTHR11669:SF0">
    <property type="entry name" value="PROTEIN STICHEL-LIKE 2"/>
    <property type="match status" value="1"/>
</dbReference>
<evidence type="ECO:0000256" key="3">
    <source>
        <dbReference type="ARBA" id="ARBA00022679"/>
    </source>
</evidence>
<evidence type="ECO:0000259" key="13">
    <source>
        <dbReference type="SMART" id="SM00382"/>
    </source>
</evidence>
<accession>A0A1I1UW89</accession>
<dbReference type="InterPro" id="IPR003593">
    <property type="entry name" value="AAA+_ATPase"/>
</dbReference>
<dbReference type="InterPro" id="IPR001270">
    <property type="entry name" value="ClpA/B"/>
</dbReference>
<dbReference type="FunFam" id="1.10.8.60:FF:000013">
    <property type="entry name" value="DNA polymerase III subunit gamma/tau"/>
    <property type="match status" value="1"/>
</dbReference>
<keyword evidence="10" id="KW-0239">DNA-directed DNA polymerase</keyword>
<feature type="region of interest" description="Disordered" evidence="12">
    <location>
        <begin position="583"/>
        <end position="603"/>
    </location>
</feature>
<dbReference type="Proteomes" id="UP000199474">
    <property type="component" value="Unassembled WGS sequence"/>
</dbReference>
<keyword evidence="7" id="KW-0547">Nucleotide-binding</keyword>
<evidence type="ECO:0000256" key="5">
    <source>
        <dbReference type="ARBA" id="ARBA00022705"/>
    </source>
</evidence>
<dbReference type="InterPro" id="IPR027417">
    <property type="entry name" value="P-loop_NTPase"/>
</dbReference>
<dbReference type="NCBIfam" id="TIGR02397">
    <property type="entry name" value="dnaX_nterm"/>
    <property type="match status" value="1"/>
</dbReference>
<keyword evidence="4" id="KW-0548">Nucleotidyltransferase</keyword>
<keyword evidence="3" id="KW-0808">Transferase</keyword>
<reference evidence="15" key="1">
    <citation type="submission" date="2016-10" db="EMBL/GenBank/DDBJ databases">
        <authorList>
            <person name="Varghese N."/>
            <person name="Submissions S."/>
        </authorList>
    </citation>
    <scope>NUCLEOTIDE SEQUENCE [LARGE SCALE GENOMIC DNA]</scope>
    <source>
        <strain evidence="15">DSM 22530</strain>
    </source>
</reference>
<dbReference type="Gene3D" id="1.20.272.10">
    <property type="match status" value="1"/>
</dbReference>
<comment type="catalytic activity">
    <reaction evidence="11">
        <text>DNA(n) + a 2'-deoxyribonucleoside 5'-triphosphate = DNA(n+1) + diphosphate</text>
        <dbReference type="Rhea" id="RHEA:22508"/>
        <dbReference type="Rhea" id="RHEA-COMP:17339"/>
        <dbReference type="Rhea" id="RHEA-COMP:17340"/>
        <dbReference type="ChEBI" id="CHEBI:33019"/>
        <dbReference type="ChEBI" id="CHEBI:61560"/>
        <dbReference type="ChEBI" id="CHEBI:173112"/>
        <dbReference type="EC" id="2.7.7.7"/>
    </reaction>
</comment>
<evidence type="ECO:0000256" key="7">
    <source>
        <dbReference type="ARBA" id="ARBA00022741"/>
    </source>
</evidence>
<protein>
    <recommendedName>
        <fullName evidence="2">DNA-directed DNA polymerase</fullName>
        <ecNumber evidence="2">2.7.7.7</ecNumber>
    </recommendedName>
</protein>
<keyword evidence="6" id="KW-0479">Metal-binding</keyword>
<gene>
    <name evidence="14" type="ORF">SAMN05216238_103296</name>
</gene>
<name>A0A1I1UW89_9BACI</name>
<dbReference type="PANTHER" id="PTHR11669">
    <property type="entry name" value="REPLICATION FACTOR C / DNA POLYMERASE III GAMMA-TAU SUBUNIT"/>
    <property type="match status" value="1"/>
</dbReference>
<dbReference type="InterPro" id="IPR022754">
    <property type="entry name" value="DNA_pol_III_gamma-3"/>
</dbReference>
<evidence type="ECO:0000256" key="4">
    <source>
        <dbReference type="ARBA" id="ARBA00022695"/>
    </source>
</evidence>
<dbReference type="GO" id="GO:0046872">
    <property type="term" value="F:metal ion binding"/>
    <property type="evidence" value="ECO:0007669"/>
    <property type="project" value="UniProtKB-KW"/>
</dbReference>
<organism evidence="14 15">
    <name type="scientific">Lentibacillus persicus</name>
    <dbReference type="NCBI Taxonomy" id="640948"/>
    <lineage>
        <taxon>Bacteria</taxon>
        <taxon>Bacillati</taxon>
        <taxon>Bacillota</taxon>
        <taxon>Bacilli</taxon>
        <taxon>Bacillales</taxon>
        <taxon>Bacillaceae</taxon>
        <taxon>Lentibacillus</taxon>
    </lineage>
</organism>
<evidence type="ECO:0000256" key="1">
    <source>
        <dbReference type="ARBA" id="ARBA00006360"/>
    </source>
</evidence>
<dbReference type="GO" id="GO:0003887">
    <property type="term" value="F:DNA-directed DNA polymerase activity"/>
    <property type="evidence" value="ECO:0007669"/>
    <property type="project" value="UniProtKB-KW"/>
</dbReference>
<evidence type="ECO:0000256" key="2">
    <source>
        <dbReference type="ARBA" id="ARBA00012417"/>
    </source>
</evidence>
<feature type="compositionally biased region" description="Low complexity" evidence="12">
    <location>
        <begin position="448"/>
        <end position="461"/>
    </location>
</feature>
<comment type="similarity">
    <text evidence="1">Belongs to the DnaX/STICHEL family.</text>
</comment>
<dbReference type="GO" id="GO:0005524">
    <property type="term" value="F:ATP binding"/>
    <property type="evidence" value="ECO:0007669"/>
    <property type="project" value="UniProtKB-KW"/>
</dbReference>
<dbReference type="Pfam" id="PF13177">
    <property type="entry name" value="DNA_pol3_delta2"/>
    <property type="match status" value="1"/>
</dbReference>